<dbReference type="Proteomes" id="UP000225706">
    <property type="component" value="Unassembled WGS sequence"/>
</dbReference>
<comment type="caution">
    <text evidence="7">The sequence shown here is derived from an EMBL/GenBank/DDBJ whole genome shotgun (WGS) entry which is preliminary data.</text>
</comment>
<dbReference type="InterPro" id="IPR020846">
    <property type="entry name" value="MFS_dom"/>
</dbReference>
<evidence type="ECO:0000256" key="5">
    <source>
        <dbReference type="SAM" id="Phobius"/>
    </source>
</evidence>
<organism evidence="7 8">
    <name type="scientific">Stylophora pistillata</name>
    <name type="common">Smooth cauliflower coral</name>
    <dbReference type="NCBI Taxonomy" id="50429"/>
    <lineage>
        <taxon>Eukaryota</taxon>
        <taxon>Metazoa</taxon>
        <taxon>Cnidaria</taxon>
        <taxon>Anthozoa</taxon>
        <taxon>Hexacorallia</taxon>
        <taxon>Scleractinia</taxon>
        <taxon>Astrocoeniina</taxon>
        <taxon>Pocilloporidae</taxon>
        <taxon>Stylophora</taxon>
    </lineage>
</organism>
<feature type="domain" description="Major facilitator superfamily (MFS) profile" evidence="6">
    <location>
        <begin position="1"/>
        <end position="354"/>
    </location>
</feature>
<dbReference type="PANTHER" id="PTHR34365">
    <property type="entry name" value="ENOLASE (DUF1399)"/>
    <property type="match status" value="1"/>
</dbReference>
<evidence type="ECO:0000259" key="6">
    <source>
        <dbReference type="PROSITE" id="PS50850"/>
    </source>
</evidence>
<dbReference type="PANTHER" id="PTHR34365:SF7">
    <property type="entry name" value="GLYCINE-RICH DOMAIN-CONTAINING PROTEIN 1"/>
    <property type="match status" value="1"/>
</dbReference>
<dbReference type="InterPro" id="IPR011701">
    <property type="entry name" value="MFS"/>
</dbReference>
<dbReference type="Pfam" id="PF07690">
    <property type="entry name" value="MFS_1"/>
    <property type="match status" value="1"/>
</dbReference>
<feature type="transmembrane region" description="Helical" evidence="5">
    <location>
        <begin position="139"/>
        <end position="160"/>
    </location>
</feature>
<dbReference type="AlphaFoldDB" id="A0A2B4RNG8"/>
<accession>A0A2B4RNG8</accession>
<keyword evidence="4 5" id="KW-0472">Membrane</keyword>
<dbReference type="GO" id="GO:0016020">
    <property type="term" value="C:membrane"/>
    <property type="evidence" value="ECO:0007669"/>
    <property type="project" value="UniProtKB-SubCell"/>
</dbReference>
<dbReference type="OrthoDB" id="5964165at2759"/>
<keyword evidence="8" id="KW-1185">Reference proteome</keyword>
<sequence length="995" mass="112254">MARIIGGLCKGNVTISTAIITDVTTVKNRGKGMALVGIAYSFGFIIGPVVGAVFAKRSSLESGNPYLFPALFAIILTVADLMFVFVCLRESLSKEKRAKCLLSEFKNANHLINPVSLLKFDAVEIQSSKEDLKTVRGIGLVYFLFLFFFSGLEFTLTFLTHKNFKYSSMQQGMMFFFIGITMALVQGGYVRRQAAGTEKKTALKGMAAIMPAMVIVGLAKTITTLYMGLTLFAFGSATVVPCLTTMISHHGNADQKGKIMGIFRSIGAFARAIGPFVSCTGYEDKNNTEESMRGWWSVARKRRPEQLPSPVEKYGQKMTLSTCEVDLSCQIDFVEAALNELQFLRVVDQYPTLFQGALFKNALRRYEMLWLPLFKSNNLDGRELQAPLDVEWVWQTHILDGGFYEEDCRNIVFREVDHRINVELEKEEALFRARTLWEKAYPTEPFEVDLEHLPSYVPKYICNLRCDLQEASCRLRNLYHNTSLPHYRDSFFLMSSLRRYKQHLILTKENPDIVLVPCCDVDLIWKTHLLHPSSYKADTRKFLGYVLKHPEAKIGALEISKHLSLESDTEATWNKYEMAFKRPGAIFRGECPPPLPFQPKAIHRNLAMFEFEMELSKFEIENFENDKKFSFTLQLDDETVIWKKKLKGGSHILEGDHQPLAQFVVNTDDKTSLTLSFYQKKLFSKTPKMCHTVDLAECLQTAIRMESETNIFRIPIPLFGPADRKAYITIKTCGLPKPLSYRFTLSPEPESAKFLHPADVVSTPKTVLGREILTKQRMPCELLVYRVYSHSGKDAFTCRVLNAEPAGVMVLEIVDDDDGNTVASAQLINDNIFPSPLEPLEDPSKCITNSMSDGETVLLIRGRVDWAVCMGVRQSDEQSLDEERNVVQVKFFRLGDGQGWCEVRKTGHLLLIQVNKKEEIFMAVNPDEGQILLPINLEDVPECVATAVGVMLLPSLCYTAKPQHNQPGGADISSVVLRCPSLSRFSSSRPTTTLT</sequence>
<dbReference type="EMBL" id="LSMT01000447">
    <property type="protein sequence ID" value="PFX17815.1"/>
    <property type="molecule type" value="Genomic_DNA"/>
</dbReference>
<dbReference type="InterPro" id="IPR009836">
    <property type="entry name" value="GRDP-like"/>
</dbReference>
<name>A0A2B4RNG8_STYPI</name>
<dbReference type="InterPro" id="IPR036259">
    <property type="entry name" value="MFS_trans_sf"/>
</dbReference>
<dbReference type="STRING" id="50429.A0A2B4RNG8"/>
<evidence type="ECO:0000256" key="3">
    <source>
        <dbReference type="ARBA" id="ARBA00022989"/>
    </source>
</evidence>
<dbReference type="PRINTS" id="PR01035">
    <property type="entry name" value="TCRTETA"/>
</dbReference>
<dbReference type="Gene3D" id="1.20.1250.20">
    <property type="entry name" value="MFS general substrate transporter like domains"/>
    <property type="match status" value="1"/>
</dbReference>
<evidence type="ECO:0000256" key="4">
    <source>
        <dbReference type="ARBA" id="ARBA00023136"/>
    </source>
</evidence>
<evidence type="ECO:0000256" key="2">
    <source>
        <dbReference type="ARBA" id="ARBA00022692"/>
    </source>
</evidence>
<protein>
    <submittedName>
        <fullName evidence="7">Major facilitator superfamily domain-containing protein 10</fullName>
    </submittedName>
</protein>
<dbReference type="InterPro" id="IPR001958">
    <property type="entry name" value="Tet-R_TetA/multi-R_MdtG-like"/>
</dbReference>
<proteinExistence type="predicted"/>
<keyword evidence="3 5" id="KW-1133">Transmembrane helix</keyword>
<evidence type="ECO:0000256" key="1">
    <source>
        <dbReference type="ARBA" id="ARBA00004141"/>
    </source>
</evidence>
<dbReference type="SUPFAM" id="SSF103473">
    <property type="entry name" value="MFS general substrate transporter"/>
    <property type="match status" value="1"/>
</dbReference>
<evidence type="ECO:0000313" key="7">
    <source>
        <dbReference type="EMBL" id="PFX17815.1"/>
    </source>
</evidence>
<gene>
    <name evidence="7" type="primary">Mfsd10</name>
    <name evidence="7" type="ORF">AWC38_SpisGene17833</name>
</gene>
<feature type="transmembrane region" description="Helical" evidence="5">
    <location>
        <begin position="172"/>
        <end position="190"/>
    </location>
</feature>
<evidence type="ECO:0000313" key="8">
    <source>
        <dbReference type="Proteomes" id="UP000225706"/>
    </source>
</evidence>
<reference evidence="8" key="1">
    <citation type="journal article" date="2017" name="bioRxiv">
        <title>Comparative analysis of the genomes of Stylophora pistillata and Acropora digitifera provides evidence for extensive differences between species of corals.</title>
        <authorList>
            <person name="Voolstra C.R."/>
            <person name="Li Y."/>
            <person name="Liew Y.J."/>
            <person name="Baumgarten S."/>
            <person name="Zoccola D."/>
            <person name="Flot J.-F."/>
            <person name="Tambutte S."/>
            <person name="Allemand D."/>
            <person name="Aranda M."/>
        </authorList>
    </citation>
    <scope>NUCLEOTIDE SEQUENCE [LARGE SCALE GENOMIC DNA]</scope>
</reference>
<keyword evidence="2 5" id="KW-0812">Transmembrane</keyword>
<feature type="transmembrane region" description="Helical" evidence="5">
    <location>
        <begin position="34"/>
        <end position="54"/>
    </location>
</feature>
<feature type="transmembrane region" description="Helical" evidence="5">
    <location>
        <begin position="66"/>
        <end position="88"/>
    </location>
</feature>
<dbReference type="GO" id="GO:0022857">
    <property type="term" value="F:transmembrane transporter activity"/>
    <property type="evidence" value="ECO:0007669"/>
    <property type="project" value="InterPro"/>
</dbReference>
<comment type="subcellular location">
    <subcellularLocation>
        <location evidence="1">Membrane</location>
        <topology evidence="1">Multi-pass membrane protein</topology>
    </subcellularLocation>
</comment>
<dbReference type="Pfam" id="PF07173">
    <property type="entry name" value="GRDP-like"/>
    <property type="match status" value="1"/>
</dbReference>
<dbReference type="PROSITE" id="PS50850">
    <property type="entry name" value="MFS"/>
    <property type="match status" value="1"/>
</dbReference>